<dbReference type="Proteomes" id="UP000186851">
    <property type="component" value="Chromosome"/>
</dbReference>
<evidence type="ECO:0000256" key="6">
    <source>
        <dbReference type="HAMAP-Rule" id="MF_01309"/>
    </source>
</evidence>
<dbReference type="HAMAP" id="MF_01309_A">
    <property type="entry name" value="Ribosomal_uS3_A"/>
    <property type="match status" value="1"/>
</dbReference>
<sequence length="257" mass="28292">MPAKTHFVQTGIKHTEIDAFLAKELSKAGYSGVDVQKTPLGARVIIYAERPGMVIGRSGKNIRDLTTILEEKFGLENPQIEVSELEIPELKARVVANLLVQRLERGDHFRRAAYAIMRRVMAAGSKGVEIKISGKLSSERAKYQKFHDGVICKAGEPAMIYVDHAALQAYLKPGVIGVQVKIMPPDVEMPDVVKIKPRAEPAPVKEEVKQPATVEESARTETIAAEESKTSVKADTTPESPTQEVKAEPEIEDLKEE</sequence>
<dbReference type="InterPro" id="IPR057258">
    <property type="entry name" value="Ribosomal_uS3"/>
</dbReference>
<dbReference type="Gene3D" id="3.30.1140.32">
    <property type="entry name" value="Ribosomal protein S3, C-terminal domain"/>
    <property type="match status" value="1"/>
</dbReference>
<dbReference type="InterPro" id="IPR001351">
    <property type="entry name" value="Ribosomal_uS3_C"/>
</dbReference>
<dbReference type="SUPFAM" id="SSF54814">
    <property type="entry name" value="Prokaryotic type KH domain (KH-domain type II)"/>
    <property type="match status" value="1"/>
</dbReference>
<dbReference type="InterPro" id="IPR004044">
    <property type="entry name" value="KH_dom_type_2"/>
</dbReference>
<keyword evidence="2 6" id="KW-0699">rRNA-binding</keyword>
<protein>
    <recommendedName>
        <fullName evidence="6">Small ribosomal subunit protein uS3</fullName>
    </recommendedName>
</protein>
<dbReference type="Pfam" id="PF07650">
    <property type="entry name" value="KH_2"/>
    <property type="match status" value="1"/>
</dbReference>
<dbReference type="InterPro" id="IPR005703">
    <property type="entry name" value="Ribosomal_uS3_euk/arc"/>
</dbReference>
<evidence type="ECO:0000313" key="9">
    <source>
        <dbReference type="EMBL" id="WEU39844.1"/>
    </source>
</evidence>
<dbReference type="InterPro" id="IPR036419">
    <property type="entry name" value="Ribosomal_S3_C_sf"/>
</dbReference>
<dbReference type="InterPro" id="IPR009019">
    <property type="entry name" value="KH_sf_prok-type"/>
</dbReference>
<evidence type="ECO:0000256" key="4">
    <source>
        <dbReference type="ARBA" id="ARBA00022980"/>
    </source>
</evidence>
<dbReference type="CDD" id="cd02411">
    <property type="entry name" value="KH-II_30S_S3_arch"/>
    <property type="match status" value="1"/>
</dbReference>
<dbReference type="KEGG" id="oyw:OdinLCB4_005065"/>
<reference evidence="9" key="2">
    <citation type="journal article" date="2022" name="Nat. Microbiol.">
        <title>A closed Candidatus Odinarchaeum chromosome exposes Asgard archaeal viruses.</title>
        <authorList>
            <person name="Tamarit D."/>
            <person name="Caceres E.F."/>
            <person name="Krupovic M."/>
            <person name="Nijland R."/>
            <person name="Eme L."/>
            <person name="Robinson N.P."/>
            <person name="Ettema T.J.G."/>
        </authorList>
    </citation>
    <scope>NUCLEOTIDE SEQUENCE</scope>
    <source>
        <strain evidence="9">LCB_4</strain>
    </source>
</reference>
<evidence type="ECO:0000256" key="3">
    <source>
        <dbReference type="ARBA" id="ARBA00022884"/>
    </source>
</evidence>
<dbReference type="GO" id="GO:0019843">
    <property type="term" value="F:rRNA binding"/>
    <property type="evidence" value="ECO:0007669"/>
    <property type="project" value="UniProtKB-UniRule"/>
</dbReference>
<comment type="subunit">
    <text evidence="6">Part of the 30S ribosomal subunit.</text>
</comment>
<feature type="domain" description="KH type-2" evidence="8">
    <location>
        <begin position="17"/>
        <end position="86"/>
    </location>
</feature>
<comment type="similarity">
    <text evidence="1 6">Belongs to the universal ribosomal protein uS3 family.</text>
</comment>
<comment type="function">
    <text evidence="6">Binds the lower part of the 30S subunit head.</text>
</comment>
<dbReference type="GO" id="GO:0006412">
    <property type="term" value="P:translation"/>
    <property type="evidence" value="ECO:0007669"/>
    <property type="project" value="UniProtKB-UniRule"/>
</dbReference>
<feature type="compositionally biased region" description="Polar residues" evidence="7">
    <location>
        <begin position="233"/>
        <end position="243"/>
    </location>
</feature>
<dbReference type="PANTHER" id="PTHR11760">
    <property type="entry name" value="30S/40S RIBOSOMAL PROTEIN S3"/>
    <property type="match status" value="1"/>
</dbReference>
<dbReference type="InterPro" id="IPR004087">
    <property type="entry name" value="KH_dom"/>
</dbReference>
<dbReference type="NCBIfam" id="NF003219">
    <property type="entry name" value="PRK04191.1"/>
    <property type="match status" value="1"/>
</dbReference>
<dbReference type="Pfam" id="PF00189">
    <property type="entry name" value="Ribosomal_S3_C"/>
    <property type="match status" value="1"/>
</dbReference>
<proteinExistence type="inferred from homology"/>
<keyword evidence="4 6" id="KW-0689">Ribosomal protein</keyword>
<evidence type="ECO:0000256" key="2">
    <source>
        <dbReference type="ARBA" id="ARBA00022730"/>
    </source>
</evidence>
<evidence type="ECO:0000313" key="10">
    <source>
        <dbReference type="Proteomes" id="UP000186851"/>
    </source>
</evidence>
<dbReference type="GO" id="GO:0022627">
    <property type="term" value="C:cytosolic small ribosomal subunit"/>
    <property type="evidence" value="ECO:0007669"/>
    <property type="project" value="UniProtKB-UniRule"/>
</dbReference>
<evidence type="ECO:0000256" key="5">
    <source>
        <dbReference type="ARBA" id="ARBA00023274"/>
    </source>
</evidence>
<evidence type="ECO:0000259" key="8">
    <source>
        <dbReference type="PROSITE" id="PS50823"/>
    </source>
</evidence>
<organism evidence="9 10">
    <name type="scientific">Odinarchaeota yellowstonii (strain LCB_4)</name>
    <dbReference type="NCBI Taxonomy" id="1841599"/>
    <lineage>
        <taxon>Archaea</taxon>
        <taxon>Promethearchaeati</taxon>
        <taxon>Candidatus Odinarchaeota</taxon>
        <taxon>Candidatus Odinarchaeia</taxon>
        <taxon>Candidatus Odinarchaeales</taxon>
        <taxon>Candidatus Odinarchaeaceae</taxon>
        <taxon>Candidatus Odinarchaeum</taxon>
    </lineage>
</organism>
<dbReference type="PROSITE" id="PS50823">
    <property type="entry name" value="KH_TYPE_2"/>
    <property type="match status" value="1"/>
</dbReference>
<dbReference type="NCBIfam" id="TIGR01008">
    <property type="entry name" value="uS3_euk_arch"/>
    <property type="match status" value="1"/>
</dbReference>
<dbReference type="InterPro" id="IPR015946">
    <property type="entry name" value="KH_dom-like_a/b"/>
</dbReference>
<feature type="region of interest" description="Disordered" evidence="7">
    <location>
        <begin position="201"/>
        <end position="257"/>
    </location>
</feature>
<gene>
    <name evidence="6" type="primary">rps3</name>
    <name evidence="9" type="ORF">OdinLCB4_005065</name>
</gene>
<dbReference type="PANTHER" id="PTHR11760:SF32">
    <property type="entry name" value="SMALL RIBOSOMAL SUBUNIT PROTEIN US3"/>
    <property type="match status" value="1"/>
</dbReference>
<dbReference type="InterPro" id="IPR027488">
    <property type="entry name" value="Ribosomal_uS3_arc"/>
</dbReference>
<dbReference type="SUPFAM" id="SSF54821">
    <property type="entry name" value="Ribosomal protein S3 C-terminal domain"/>
    <property type="match status" value="1"/>
</dbReference>
<dbReference type="AlphaFoldDB" id="A0AAF0D1D3"/>
<reference evidence="9" key="1">
    <citation type="journal article" date="2017" name="Nature">
        <title>Asgard archaea illuminate the origin of eukaryotic cellular complexity.</title>
        <authorList>
            <person name="Zaremba-Niedzwiedzka K."/>
            <person name="Caceres E.F."/>
            <person name="Saw J.H."/>
            <person name="Backstrom D."/>
            <person name="Juzokaite L."/>
            <person name="Vancaester E."/>
            <person name="Seitz K.W."/>
            <person name="Anantharaman K."/>
            <person name="Starnawski P."/>
            <person name="Kjeldsen K.U."/>
            <person name="Scott M.B."/>
            <person name="Nunoura T."/>
            <person name="Banfield J.F."/>
            <person name="Schramm A."/>
            <person name="Baker B.J."/>
            <person name="Spang A."/>
            <person name="Ettema T.J.G."/>
        </authorList>
    </citation>
    <scope>NUCLEOTIDE SEQUENCE</scope>
    <source>
        <strain evidence="9">LCB_4</strain>
    </source>
</reference>
<keyword evidence="3 6" id="KW-0694">RNA-binding</keyword>
<dbReference type="FunFam" id="3.30.300.20:FF:000001">
    <property type="entry name" value="30S ribosomal protein S3"/>
    <property type="match status" value="1"/>
</dbReference>
<evidence type="ECO:0000256" key="1">
    <source>
        <dbReference type="ARBA" id="ARBA00010761"/>
    </source>
</evidence>
<dbReference type="Gene3D" id="3.30.300.20">
    <property type="match status" value="1"/>
</dbReference>
<keyword evidence="5 6" id="KW-0687">Ribonucleoprotein</keyword>
<dbReference type="SMART" id="SM00322">
    <property type="entry name" value="KH"/>
    <property type="match status" value="1"/>
</dbReference>
<dbReference type="GO" id="GO:0003735">
    <property type="term" value="F:structural constituent of ribosome"/>
    <property type="evidence" value="ECO:0007669"/>
    <property type="project" value="UniProtKB-UniRule"/>
</dbReference>
<accession>A0AAF0D1D3</accession>
<name>A0AAF0D1D3_ODILC</name>
<dbReference type="EMBL" id="CP091871">
    <property type="protein sequence ID" value="WEU39844.1"/>
    <property type="molecule type" value="Genomic_DNA"/>
</dbReference>
<evidence type="ECO:0000256" key="7">
    <source>
        <dbReference type="SAM" id="MobiDB-lite"/>
    </source>
</evidence>